<protein>
    <submittedName>
        <fullName evidence="3">Putative siderophore biosynthese protein putative acetyltransferase</fullName>
    </submittedName>
</protein>
<evidence type="ECO:0000313" key="4">
    <source>
        <dbReference type="Proteomes" id="UP000000430"/>
    </source>
</evidence>
<dbReference type="Proteomes" id="UP000000430">
    <property type="component" value="Chromosome"/>
</dbReference>
<sequence length="219" mass="25933">MMITIIFQREFRMKANRVLSTPSTQLPDMFEYVEKGHVYQLRAVNLKQDFDLLYKWMHEPHVIPQWQLNKSKIELMIHFEKMLMDDHQRLYIIQIDEQDAGYLEIYEAARDRLAFYYDAKPSDMGWHILLGEKNVVGKGHFRAVMKMMCFFIFENSDASKIVGEPDVAVKSYSYIADQIAFEAQTIIDMPEKKAVLYHCYRENFLNICEVSHTLIEANE</sequence>
<dbReference type="eggNOG" id="COG1670">
    <property type="taxonomic scope" value="Bacteria"/>
</dbReference>
<evidence type="ECO:0000259" key="2">
    <source>
        <dbReference type="SMART" id="SM01006"/>
    </source>
</evidence>
<dbReference type="GO" id="GO:0019290">
    <property type="term" value="P:siderophore biosynthetic process"/>
    <property type="evidence" value="ECO:0007669"/>
    <property type="project" value="InterPro"/>
</dbReference>
<reference evidence="3 4" key="1">
    <citation type="journal article" date="2004" name="Nucleic Acids Res.">
        <title>Unique features revealed by the genome sequence of Acinetobacter sp. ADP1, a versatile and naturally transformation competent bacterium.</title>
        <authorList>
            <person name="Barbe V."/>
            <person name="Vallenet D."/>
            <person name="Fonknechten N."/>
            <person name="Kreimeyer A."/>
            <person name="Oztas S."/>
            <person name="Labarre L."/>
            <person name="Cruveiller S."/>
            <person name="Robert C."/>
            <person name="Duprat S."/>
            <person name="Wincker P."/>
            <person name="Ornston L.N."/>
            <person name="Weissenbach J."/>
            <person name="Marliere P."/>
            <person name="Cohen G.N."/>
            <person name="Medigue C."/>
        </authorList>
    </citation>
    <scope>NUCLEOTIDE SEQUENCE [LARGE SCALE GENOMIC DNA]</scope>
    <source>
        <strain evidence="4">ATCC 33305 / BD413 / ADP1</strain>
    </source>
</reference>
<dbReference type="BioCyc" id="ASP62977:ACIAD_RS09710-MONOMER"/>
<gene>
    <name evidence="3" type="ordered locus">ACIAD2117</name>
</gene>
<name>Q6FAI9_ACIAD</name>
<keyword evidence="3" id="KW-0808">Transferase</keyword>
<comment type="pathway">
    <text evidence="1">Siderophore biosynthesis.</text>
</comment>
<dbReference type="GO" id="GO:0016410">
    <property type="term" value="F:N-acyltransferase activity"/>
    <property type="evidence" value="ECO:0007669"/>
    <property type="project" value="TreeGrafter"/>
</dbReference>
<organism evidence="3 4">
    <name type="scientific">Acinetobacter baylyi (strain ATCC 33305 / BD413 / ADP1)</name>
    <dbReference type="NCBI Taxonomy" id="62977"/>
    <lineage>
        <taxon>Bacteria</taxon>
        <taxon>Pseudomonadati</taxon>
        <taxon>Pseudomonadota</taxon>
        <taxon>Gammaproteobacteria</taxon>
        <taxon>Moraxellales</taxon>
        <taxon>Moraxellaceae</taxon>
        <taxon>Acinetobacter</taxon>
    </lineage>
</organism>
<dbReference type="Gene3D" id="3.40.630.30">
    <property type="match status" value="1"/>
</dbReference>
<dbReference type="InterPro" id="IPR019432">
    <property type="entry name" value="Acyltransferase_MbtK/IucB-like"/>
</dbReference>
<dbReference type="HOGENOM" id="CLU_039848_3_0_6"/>
<accession>Q6FAI9</accession>
<dbReference type="InterPro" id="IPR016181">
    <property type="entry name" value="Acyl_CoA_acyltransferase"/>
</dbReference>
<dbReference type="PANTHER" id="PTHR31438">
    <property type="entry name" value="LYSINE N-ACYLTRANSFERASE C17G9.06C-RELATED"/>
    <property type="match status" value="1"/>
</dbReference>
<dbReference type="EMBL" id="CR543861">
    <property type="protein sequence ID" value="CAG68924.1"/>
    <property type="molecule type" value="Genomic_DNA"/>
</dbReference>
<feature type="domain" description="Acyltransferase MbtK/IucB-like conserved" evidence="2">
    <location>
        <begin position="42"/>
        <end position="89"/>
    </location>
</feature>
<dbReference type="OrthoDB" id="9087497at2"/>
<dbReference type="Pfam" id="PF13523">
    <property type="entry name" value="Acetyltransf_8"/>
    <property type="match status" value="1"/>
</dbReference>
<dbReference type="SMART" id="SM01006">
    <property type="entry name" value="AlcB"/>
    <property type="match status" value="1"/>
</dbReference>
<dbReference type="STRING" id="202950.GCA_001485005_00267"/>
<dbReference type="AlphaFoldDB" id="Q6FAI9"/>
<dbReference type="KEGG" id="aci:ACIAD2117"/>
<evidence type="ECO:0000256" key="1">
    <source>
        <dbReference type="ARBA" id="ARBA00004924"/>
    </source>
</evidence>
<proteinExistence type="predicted"/>
<dbReference type="SUPFAM" id="SSF55729">
    <property type="entry name" value="Acyl-CoA N-acyltransferases (Nat)"/>
    <property type="match status" value="1"/>
</dbReference>
<evidence type="ECO:0000313" key="3">
    <source>
        <dbReference type="EMBL" id="CAG68924.1"/>
    </source>
</evidence>
<dbReference type="PANTHER" id="PTHR31438:SF1">
    <property type="entry name" value="LYSINE N-ACYLTRANSFERASE C17G9.06C-RELATED"/>
    <property type="match status" value="1"/>
</dbReference>